<protein>
    <submittedName>
        <fullName evidence="2">Uncharacterized protein</fullName>
    </submittedName>
</protein>
<sequence length="99" mass="10869">MVHRQPLLVPYRHFGRESLGLGRSGQVGDVLLGPETLRDPHRLLRVAIVQKQLVPGFRKLLSQSETKTVRRSGDQNRRHGAAFSCGDPGPAPGRAPARS</sequence>
<evidence type="ECO:0000256" key="1">
    <source>
        <dbReference type="SAM" id="MobiDB-lite"/>
    </source>
</evidence>
<proteinExistence type="predicted"/>
<evidence type="ECO:0000313" key="3">
    <source>
        <dbReference type="Proteomes" id="UP000619244"/>
    </source>
</evidence>
<accession>A0A918P215</accession>
<keyword evidence="3" id="KW-1185">Reference proteome</keyword>
<reference evidence="2" key="2">
    <citation type="submission" date="2020-09" db="EMBL/GenBank/DDBJ databases">
        <authorList>
            <person name="Sun Q."/>
            <person name="Ohkuma M."/>
        </authorList>
    </citation>
    <scope>NUCLEOTIDE SEQUENCE</scope>
    <source>
        <strain evidence="2">JCM 4790</strain>
    </source>
</reference>
<feature type="compositionally biased region" description="Basic and acidic residues" evidence="1">
    <location>
        <begin position="67"/>
        <end position="77"/>
    </location>
</feature>
<reference evidence="2" key="1">
    <citation type="journal article" date="2014" name="Int. J. Syst. Evol. Microbiol.">
        <title>Complete genome sequence of Corynebacterium casei LMG S-19264T (=DSM 44701T), isolated from a smear-ripened cheese.</title>
        <authorList>
            <consortium name="US DOE Joint Genome Institute (JGI-PGF)"/>
            <person name="Walter F."/>
            <person name="Albersmeier A."/>
            <person name="Kalinowski J."/>
            <person name="Ruckert C."/>
        </authorList>
    </citation>
    <scope>NUCLEOTIDE SEQUENCE</scope>
    <source>
        <strain evidence="2">JCM 4790</strain>
    </source>
</reference>
<evidence type="ECO:0000313" key="2">
    <source>
        <dbReference type="EMBL" id="GGY14731.1"/>
    </source>
</evidence>
<comment type="caution">
    <text evidence="2">The sequence shown here is derived from an EMBL/GenBank/DDBJ whole genome shotgun (WGS) entry which is preliminary data.</text>
</comment>
<organism evidence="2 3">
    <name type="scientific">Streptomyces minutiscleroticus</name>
    <dbReference type="NCBI Taxonomy" id="68238"/>
    <lineage>
        <taxon>Bacteria</taxon>
        <taxon>Bacillati</taxon>
        <taxon>Actinomycetota</taxon>
        <taxon>Actinomycetes</taxon>
        <taxon>Kitasatosporales</taxon>
        <taxon>Streptomycetaceae</taxon>
        <taxon>Streptomyces</taxon>
    </lineage>
</organism>
<feature type="region of interest" description="Disordered" evidence="1">
    <location>
        <begin position="63"/>
        <end position="99"/>
    </location>
</feature>
<name>A0A918P215_9ACTN</name>
<dbReference type="EMBL" id="BMVU01000097">
    <property type="protein sequence ID" value="GGY14731.1"/>
    <property type="molecule type" value="Genomic_DNA"/>
</dbReference>
<dbReference type="AlphaFoldDB" id="A0A918P215"/>
<dbReference type="Proteomes" id="UP000619244">
    <property type="component" value="Unassembled WGS sequence"/>
</dbReference>
<gene>
    <name evidence="2" type="ORF">GCM10010358_78470</name>
</gene>